<protein>
    <recommendedName>
        <fullName evidence="10">DNA gyrase subunit B</fullName>
        <ecNumber evidence="10">5.6.2.2</ecNumber>
    </recommendedName>
</protein>
<evidence type="ECO:0000313" key="12">
    <source>
        <dbReference type="EMBL" id="MFD1992001.1"/>
    </source>
</evidence>
<keyword evidence="10" id="KW-0963">Cytoplasm</keyword>
<comment type="cofactor">
    <cofactor evidence="10">
        <name>Mg(2+)</name>
        <dbReference type="ChEBI" id="CHEBI:18420"/>
    </cofactor>
    <cofactor evidence="10">
        <name>Mn(2+)</name>
        <dbReference type="ChEBI" id="CHEBI:29035"/>
    </cofactor>
    <cofactor evidence="10">
        <name>Ca(2+)</name>
        <dbReference type="ChEBI" id="CHEBI:29108"/>
    </cofactor>
    <text evidence="10">Binds two Mg(2+) per subunit. The magnesium ions form salt bridges with both the protein and the DNA. Can also accept other divalent metal cations, such as Mn(2+) or Ca(2+).</text>
</comment>
<evidence type="ECO:0000256" key="6">
    <source>
        <dbReference type="ARBA" id="ARBA00022842"/>
    </source>
</evidence>
<dbReference type="Gene3D" id="3.30.565.10">
    <property type="entry name" value="Histidine kinase-like ATPase, C-terminal domain"/>
    <property type="match status" value="1"/>
</dbReference>
<comment type="similarity">
    <text evidence="2 10">Belongs to the type II topoisomerase GyrB family.</text>
</comment>
<evidence type="ECO:0000256" key="3">
    <source>
        <dbReference type="ARBA" id="ARBA00022723"/>
    </source>
</evidence>
<dbReference type="SMART" id="SM00387">
    <property type="entry name" value="HATPase_c"/>
    <property type="match status" value="1"/>
</dbReference>
<feature type="site" description="Interaction with DNA" evidence="10">
    <location>
        <position position="454"/>
    </location>
</feature>
<dbReference type="Pfam" id="PF01751">
    <property type="entry name" value="Toprim"/>
    <property type="match status" value="1"/>
</dbReference>
<keyword evidence="6 10" id="KW-0460">Magnesium</keyword>
<evidence type="ECO:0000256" key="1">
    <source>
        <dbReference type="ARBA" id="ARBA00000185"/>
    </source>
</evidence>
<dbReference type="EMBL" id="JBHUGF010000011">
    <property type="protein sequence ID" value="MFD1992001.1"/>
    <property type="molecule type" value="Genomic_DNA"/>
</dbReference>
<keyword evidence="9 10" id="KW-0413">Isomerase</keyword>
<dbReference type="SMART" id="SM00433">
    <property type="entry name" value="TOP2c"/>
    <property type="match status" value="1"/>
</dbReference>
<sequence>MSMNQPAYDASQIQVLEGLEAVRKRPGMYIGSTSSKGLHHLVWEVVDNSIDEALAGHCDHIEVTIHENNSVTVVDNGRGIPVGIEAKTQRSALEVVMTVLHAGGKFGGGGYKVSGGLHGVGISVVNALSEHVKVVVKTEGKIHQQEYMRGAPQYDIKVIGQMGEDEDTGTTVTFKPDSEIFTETTIFDYDTLLGRIRELAFLNKGIAMTITDERTGVTNTFKYEGGIIEYVQYLNKNREVLNEQPIYVEGSRDMIQVEVALQYNESYAENIYSFANNINTHEGGTHESGFKSALTRIINDYARRNGLLKDNNGNLTGEDVREGLTAIISVKIPEPQFEGQTKTKLGNSEVRGIVESLFSEKLQEFMNENPAVARRVLEKSLQASRAREAARKARELTRRKSVLEVSALPGKLADCSSKDASISELYIVEGDSAGGSAKQGRDRHFQAILPLRGKILNVEKARLDRILGNAEIRAIITALGTGIGEEFDLSKARYHKVIIMTDADVDGAHIRTLLLTFFYRYMRQLLEAGFIYIAQPPLFKVERNKTAVYANSEKERDAIIAGFGENAKFNVQRYKGLGEMNATQLWETTMDPESRIMLQVSIPDAILADTIFDTLMGDNVEPRRDFIQEHAKYVTNLDV</sequence>
<dbReference type="Proteomes" id="UP001597403">
    <property type="component" value="Unassembled WGS sequence"/>
</dbReference>
<dbReference type="PANTHER" id="PTHR45866">
    <property type="entry name" value="DNA GYRASE/TOPOISOMERASE SUBUNIT B"/>
    <property type="match status" value="1"/>
</dbReference>
<comment type="subunit">
    <text evidence="10">Heterotetramer, composed of two GyrA and two GyrB chains. In the heterotetramer, GyrA contains the active site tyrosine that forms a transient covalent intermediate with DNA, while GyrB binds cofactors and catalyzes ATP hydrolysis.</text>
</comment>
<dbReference type="InterPro" id="IPR036890">
    <property type="entry name" value="HATPase_C_sf"/>
</dbReference>
<dbReference type="InterPro" id="IPR020568">
    <property type="entry name" value="Ribosomal_Su5_D2-typ_SF"/>
</dbReference>
<dbReference type="PRINTS" id="PR01159">
    <property type="entry name" value="DNAGYRASEB"/>
</dbReference>
<accession>A0ABW4UYB0</accession>
<reference evidence="13" key="1">
    <citation type="journal article" date="2019" name="Int. J. Syst. Evol. Microbiol.">
        <title>The Global Catalogue of Microorganisms (GCM) 10K type strain sequencing project: providing services to taxonomists for standard genome sequencing and annotation.</title>
        <authorList>
            <consortium name="The Broad Institute Genomics Platform"/>
            <consortium name="The Broad Institute Genome Sequencing Center for Infectious Disease"/>
            <person name="Wu L."/>
            <person name="Ma J."/>
        </authorList>
    </citation>
    <scope>NUCLEOTIDE SEQUENCE [LARGE SCALE GENOMIC DNA]</scope>
    <source>
        <strain evidence="13">CGMCC 1.15067</strain>
    </source>
</reference>
<feature type="site" description="Interaction with DNA" evidence="10">
    <location>
        <position position="457"/>
    </location>
</feature>
<keyword evidence="4 10" id="KW-0547">Nucleotide-binding</keyword>
<dbReference type="NCBIfam" id="NF011501">
    <property type="entry name" value="PRK14939.1"/>
    <property type="match status" value="1"/>
</dbReference>
<dbReference type="PRINTS" id="PR00418">
    <property type="entry name" value="TPI2FAMILY"/>
</dbReference>
<name>A0ABW4UYB0_9BACL</name>
<dbReference type="CDD" id="cd16928">
    <property type="entry name" value="HATPase_GyrB-like"/>
    <property type="match status" value="1"/>
</dbReference>
<evidence type="ECO:0000256" key="7">
    <source>
        <dbReference type="ARBA" id="ARBA00023029"/>
    </source>
</evidence>
<evidence type="ECO:0000256" key="4">
    <source>
        <dbReference type="ARBA" id="ARBA00022741"/>
    </source>
</evidence>
<comment type="miscellaneous">
    <text evidence="10">Few gyrases are as efficient as E.coli at forming negative supercoils. Not all organisms have 2 type II topoisomerases; in organisms with a single type II topoisomerase this enzyme also has to decatenate newly replicated chromosomes.</text>
</comment>
<dbReference type="RefSeq" id="WP_204825736.1">
    <property type="nucleotide sequence ID" value="NZ_JBHUGF010000011.1"/>
</dbReference>
<dbReference type="PANTHER" id="PTHR45866:SF1">
    <property type="entry name" value="DNA GYRASE SUBUNIT B, MITOCHONDRIAL"/>
    <property type="match status" value="1"/>
</dbReference>
<feature type="binding site" evidence="10">
    <location>
        <position position="429"/>
    </location>
    <ligand>
        <name>Mg(2+)</name>
        <dbReference type="ChEBI" id="CHEBI:18420"/>
        <label>1</label>
        <note>catalytic</note>
    </ligand>
</feature>
<dbReference type="InterPro" id="IPR002288">
    <property type="entry name" value="DNA_gyrase_B_C"/>
</dbReference>
<keyword evidence="3 10" id="KW-0479">Metal-binding</keyword>
<comment type="caution">
    <text evidence="12">The sequence shown here is derived from an EMBL/GenBank/DDBJ whole genome shotgun (WGS) entry which is preliminary data.</text>
</comment>
<evidence type="ECO:0000313" key="13">
    <source>
        <dbReference type="Proteomes" id="UP001597403"/>
    </source>
</evidence>
<comment type="function">
    <text evidence="10">A type II topoisomerase that negatively supercoils closed circular double-stranded (ds) DNA in an ATP-dependent manner to modulate DNA topology and maintain chromosomes in an underwound state. Negative supercoiling favors strand separation, and DNA replication, transcription, recombination and repair, all of which involve strand separation. Also able to catalyze the interconversion of other topological isomers of dsDNA rings, including catenanes and knotted rings. Type II topoisomerases break and join 2 DNA strands simultaneously in an ATP-dependent manner.</text>
</comment>
<dbReference type="InterPro" id="IPR013760">
    <property type="entry name" value="Topo_IIA-like_dom_sf"/>
</dbReference>
<gene>
    <name evidence="10 12" type="primary">gyrB</name>
    <name evidence="12" type="ORF">ACFSGI_18710</name>
</gene>
<evidence type="ECO:0000256" key="2">
    <source>
        <dbReference type="ARBA" id="ARBA00010708"/>
    </source>
</evidence>
<dbReference type="EC" id="5.6.2.2" evidence="10"/>
<dbReference type="InterPro" id="IPR013506">
    <property type="entry name" value="Topo_IIA_bsu_dom2"/>
</dbReference>
<dbReference type="CDD" id="cd03366">
    <property type="entry name" value="TOPRIM_TopoIIA_GyrB"/>
    <property type="match status" value="1"/>
</dbReference>
<dbReference type="HAMAP" id="MF_01898">
    <property type="entry name" value="GyrB"/>
    <property type="match status" value="1"/>
</dbReference>
<dbReference type="InterPro" id="IPR003594">
    <property type="entry name" value="HATPase_dom"/>
</dbReference>
<dbReference type="CDD" id="cd00822">
    <property type="entry name" value="TopoII_Trans_DNA_gyrase"/>
    <property type="match status" value="1"/>
</dbReference>
<dbReference type="Pfam" id="PF00204">
    <property type="entry name" value="DNA_gyraseB"/>
    <property type="match status" value="1"/>
</dbReference>
<dbReference type="NCBIfam" id="TIGR01059">
    <property type="entry name" value="gyrB"/>
    <property type="match status" value="1"/>
</dbReference>
<dbReference type="InterPro" id="IPR006171">
    <property type="entry name" value="TOPRIM_dom"/>
</dbReference>
<dbReference type="InterPro" id="IPR034160">
    <property type="entry name" value="TOPRIM_GyrB"/>
</dbReference>
<dbReference type="InterPro" id="IPR014721">
    <property type="entry name" value="Ribsml_uS5_D2-typ_fold_subgr"/>
</dbReference>
<dbReference type="Pfam" id="PF02518">
    <property type="entry name" value="HATPase_c"/>
    <property type="match status" value="1"/>
</dbReference>
<dbReference type="PROSITE" id="PS50880">
    <property type="entry name" value="TOPRIM"/>
    <property type="match status" value="1"/>
</dbReference>
<keyword evidence="13" id="KW-1185">Reference proteome</keyword>
<feature type="binding site" evidence="10">
    <location>
        <position position="502"/>
    </location>
    <ligand>
        <name>Mg(2+)</name>
        <dbReference type="ChEBI" id="CHEBI:18420"/>
        <label>1</label>
        <note>catalytic</note>
    </ligand>
</feature>
<dbReference type="Gene3D" id="3.40.50.670">
    <property type="match status" value="1"/>
</dbReference>
<comment type="subcellular location">
    <subcellularLocation>
        <location evidence="10">Cytoplasm</location>
    </subcellularLocation>
</comment>
<dbReference type="InterPro" id="IPR013759">
    <property type="entry name" value="Topo_IIA_B_C"/>
</dbReference>
<dbReference type="PROSITE" id="PS00177">
    <property type="entry name" value="TOPOISOMERASE_II"/>
    <property type="match status" value="1"/>
</dbReference>
<dbReference type="InterPro" id="IPR001241">
    <property type="entry name" value="Topo_IIA"/>
</dbReference>
<keyword evidence="7 10" id="KW-0799">Topoisomerase</keyword>
<dbReference type="NCBIfam" id="NF004189">
    <property type="entry name" value="PRK05644.1"/>
    <property type="match status" value="1"/>
</dbReference>
<dbReference type="InterPro" id="IPR000565">
    <property type="entry name" value="Topo_IIA_B"/>
</dbReference>
<keyword evidence="5 10" id="KW-0067">ATP-binding</keyword>
<dbReference type="Pfam" id="PF00986">
    <property type="entry name" value="DNA_gyraseB_C"/>
    <property type="match status" value="1"/>
</dbReference>
<proteinExistence type="inferred from homology"/>
<keyword evidence="8" id="KW-0238">DNA-binding</keyword>
<dbReference type="InterPro" id="IPR011557">
    <property type="entry name" value="GyrB"/>
</dbReference>
<dbReference type="InterPro" id="IPR018522">
    <property type="entry name" value="TopoIIA_CS"/>
</dbReference>
<feature type="domain" description="Toprim" evidence="11">
    <location>
        <begin position="423"/>
        <end position="537"/>
    </location>
</feature>
<dbReference type="Gene3D" id="3.30.230.10">
    <property type="match status" value="1"/>
</dbReference>
<dbReference type="SUPFAM" id="SSF55874">
    <property type="entry name" value="ATPase domain of HSP90 chaperone/DNA topoisomerase II/histidine kinase"/>
    <property type="match status" value="1"/>
</dbReference>
<evidence type="ECO:0000256" key="5">
    <source>
        <dbReference type="ARBA" id="ARBA00022840"/>
    </source>
</evidence>
<evidence type="ECO:0000256" key="10">
    <source>
        <dbReference type="HAMAP-Rule" id="MF_01898"/>
    </source>
</evidence>
<dbReference type="GO" id="GO:0003918">
    <property type="term" value="F:DNA topoisomerase type II (double strand cut, ATP-hydrolyzing) activity"/>
    <property type="evidence" value="ECO:0007669"/>
    <property type="project" value="UniProtKB-EC"/>
</dbReference>
<evidence type="ECO:0000256" key="9">
    <source>
        <dbReference type="ARBA" id="ARBA00023235"/>
    </source>
</evidence>
<feature type="binding site" evidence="10">
    <location>
        <position position="504"/>
    </location>
    <ligand>
        <name>Mg(2+)</name>
        <dbReference type="ChEBI" id="CHEBI:18420"/>
        <label>2</label>
    </ligand>
</feature>
<organism evidence="12 13">
    <name type="scientific">Paenibacillus nicotianae</name>
    <dbReference type="NCBI Taxonomy" id="1526551"/>
    <lineage>
        <taxon>Bacteria</taxon>
        <taxon>Bacillati</taxon>
        <taxon>Bacillota</taxon>
        <taxon>Bacilli</taxon>
        <taxon>Bacillales</taxon>
        <taxon>Paenibacillaceae</taxon>
        <taxon>Paenibacillus</taxon>
    </lineage>
</organism>
<feature type="binding site" evidence="10">
    <location>
        <position position="502"/>
    </location>
    <ligand>
        <name>Mg(2+)</name>
        <dbReference type="ChEBI" id="CHEBI:18420"/>
        <label>2</label>
    </ligand>
</feature>
<dbReference type="SUPFAM" id="SSF56719">
    <property type="entry name" value="Type II DNA topoisomerase"/>
    <property type="match status" value="1"/>
</dbReference>
<evidence type="ECO:0000259" key="11">
    <source>
        <dbReference type="PROSITE" id="PS50880"/>
    </source>
</evidence>
<comment type="catalytic activity">
    <reaction evidence="1 10">
        <text>ATP-dependent breakage, passage and rejoining of double-stranded DNA.</text>
        <dbReference type="EC" id="5.6.2.2"/>
    </reaction>
</comment>
<dbReference type="SUPFAM" id="SSF54211">
    <property type="entry name" value="Ribosomal protein S5 domain 2-like"/>
    <property type="match status" value="1"/>
</dbReference>
<evidence type="ECO:0000256" key="8">
    <source>
        <dbReference type="ARBA" id="ARBA00023125"/>
    </source>
</evidence>